<evidence type="ECO:0000313" key="3">
    <source>
        <dbReference type="Proteomes" id="UP000467841"/>
    </source>
</evidence>
<feature type="compositionally biased region" description="Basic and acidic residues" evidence="1">
    <location>
        <begin position="217"/>
        <end position="236"/>
    </location>
</feature>
<proteinExistence type="predicted"/>
<protein>
    <submittedName>
        <fullName evidence="2">Uncharacterized protein</fullName>
    </submittedName>
</protein>
<reference evidence="2" key="1">
    <citation type="submission" date="2020-01" db="EMBL/GenBank/DDBJ databases">
        <authorList>
            <person name="Mishra B."/>
        </authorList>
    </citation>
    <scope>NUCLEOTIDE SEQUENCE [LARGE SCALE GENOMIC DNA]</scope>
</reference>
<feature type="compositionally biased region" description="Basic and acidic residues" evidence="1">
    <location>
        <begin position="110"/>
        <end position="130"/>
    </location>
</feature>
<feature type="region of interest" description="Disordered" evidence="1">
    <location>
        <begin position="13"/>
        <end position="250"/>
    </location>
</feature>
<sequence>MSRTQVMIKLVKTGPDGLIENSHPEPLTPADRGTNLPRPCHAYHPRPAKSTADPTYRPGRHRPAVGQINFTRPKLRATIPREQEGNISRPRSTTHKRSYAKVKTGPDGSIENRPKPRTRPTEERTYRDRPTQSSVRQVHGRSHVPTREASSRGRPINHTPARATDRANRKASLAAARTTHVPRPTVRATRKASSHDRPRFIGQNFHPSDPRPNTKTLGHDRSDRADSRPRPDDRPTSRPTVRTRSTRSRF</sequence>
<organism evidence="2 3">
    <name type="scientific">Microthlaspi erraticum</name>
    <dbReference type="NCBI Taxonomy" id="1685480"/>
    <lineage>
        <taxon>Eukaryota</taxon>
        <taxon>Viridiplantae</taxon>
        <taxon>Streptophyta</taxon>
        <taxon>Embryophyta</taxon>
        <taxon>Tracheophyta</taxon>
        <taxon>Spermatophyta</taxon>
        <taxon>Magnoliopsida</taxon>
        <taxon>eudicotyledons</taxon>
        <taxon>Gunneridae</taxon>
        <taxon>Pentapetalae</taxon>
        <taxon>rosids</taxon>
        <taxon>malvids</taxon>
        <taxon>Brassicales</taxon>
        <taxon>Brassicaceae</taxon>
        <taxon>Coluteocarpeae</taxon>
        <taxon>Microthlaspi</taxon>
    </lineage>
</organism>
<evidence type="ECO:0000256" key="1">
    <source>
        <dbReference type="SAM" id="MobiDB-lite"/>
    </source>
</evidence>
<keyword evidence="3" id="KW-1185">Reference proteome</keyword>
<dbReference type="AlphaFoldDB" id="A0A6D2JW63"/>
<comment type="caution">
    <text evidence="2">The sequence shown here is derived from an EMBL/GenBank/DDBJ whole genome shotgun (WGS) entry which is preliminary data.</text>
</comment>
<gene>
    <name evidence="2" type="ORF">MERR_LOCUS30793</name>
</gene>
<name>A0A6D2JW63_9BRAS</name>
<accession>A0A6D2JW63</accession>
<dbReference type="Proteomes" id="UP000467841">
    <property type="component" value="Unassembled WGS sequence"/>
</dbReference>
<evidence type="ECO:0000313" key="2">
    <source>
        <dbReference type="EMBL" id="CAA7043558.1"/>
    </source>
</evidence>
<dbReference type="EMBL" id="CACVBM020001283">
    <property type="protein sequence ID" value="CAA7043558.1"/>
    <property type="molecule type" value="Genomic_DNA"/>
</dbReference>